<proteinExistence type="predicted"/>
<protein>
    <recommendedName>
        <fullName evidence="3">Astacin (Peptidase family M12A)</fullName>
    </recommendedName>
</protein>
<sequence length="221" mass="24126">MKYLSLLTASVLMVGCGATKHKGHSALDSVADLSAVWSDPGPIPVCFVDTRADWQQYRDLVKDNVTSNYNRTKHIRFSGWGFCPQRSSEPTIRIKLGNPIPMGNGSVMGCSHIGPGPDSYNVCESLLSNYNGNGFNMYIFPLSEGTDVHEFGHALGIRHEHARTDAPTRCSTGEIAHHGGNIFYITEDYDSESVMGYCNGTSELSAGDIAGLDALYDWARQ</sequence>
<dbReference type="AlphaFoldDB" id="A0A1Y6CEY3"/>
<gene>
    <name evidence="1" type="ORF">SAMN06296036_12084</name>
</gene>
<organism evidence="1 2">
    <name type="scientific">Pseudobacteriovorax antillogorgiicola</name>
    <dbReference type="NCBI Taxonomy" id="1513793"/>
    <lineage>
        <taxon>Bacteria</taxon>
        <taxon>Pseudomonadati</taxon>
        <taxon>Bdellovibrionota</taxon>
        <taxon>Oligoflexia</taxon>
        <taxon>Oligoflexales</taxon>
        <taxon>Pseudobacteriovoracaceae</taxon>
        <taxon>Pseudobacteriovorax</taxon>
    </lineage>
</organism>
<dbReference type="EMBL" id="FWZT01000020">
    <property type="protein sequence ID" value="SMF60054.1"/>
    <property type="molecule type" value="Genomic_DNA"/>
</dbReference>
<accession>A0A1Y6CEY3</accession>
<dbReference type="Proteomes" id="UP000192907">
    <property type="component" value="Unassembled WGS sequence"/>
</dbReference>
<dbReference type="OrthoDB" id="9008848at2"/>
<name>A0A1Y6CEY3_9BACT</name>
<reference evidence="2" key="1">
    <citation type="submission" date="2017-04" db="EMBL/GenBank/DDBJ databases">
        <authorList>
            <person name="Varghese N."/>
            <person name="Submissions S."/>
        </authorList>
    </citation>
    <scope>NUCLEOTIDE SEQUENCE [LARGE SCALE GENOMIC DNA]</scope>
    <source>
        <strain evidence="2">RKEM611</strain>
    </source>
</reference>
<dbReference type="Gene3D" id="3.40.390.10">
    <property type="entry name" value="Collagenase (Catalytic Domain)"/>
    <property type="match status" value="1"/>
</dbReference>
<dbReference type="RefSeq" id="WP_132322849.1">
    <property type="nucleotide sequence ID" value="NZ_FWZT01000020.1"/>
</dbReference>
<evidence type="ECO:0000313" key="1">
    <source>
        <dbReference type="EMBL" id="SMF60054.1"/>
    </source>
</evidence>
<keyword evidence="2" id="KW-1185">Reference proteome</keyword>
<evidence type="ECO:0008006" key="3">
    <source>
        <dbReference type="Google" id="ProtNLM"/>
    </source>
</evidence>
<dbReference type="PROSITE" id="PS51257">
    <property type="entry name" value="PROKAR_LIPOPROTEIN"/>
    <property type="match status" value="1"/>
</dbReference>
<dbReference type="GO" id="GO:0008237">
    <property type="term" value="F:metallopeptidase activity"/>
    <property type="evidence" value="ECO:0007669"/>
    <property type="project" value="InterPro"/>
</dbReference>
<dbReference type="SUPFAM" id="SSF55486">
    <property type="entry name" value="Metalloproteases ('zincins'), catalytic domain"/>
    <property type="match status" value="1"/>
</dbReference>
<dbReference type="InterPro" id="IPR024079">
    <property type="entry name" value="MetalloPept_cat_dom_sf"/>
</dbReference>
<evidence type="ECO:0000313" key="2">
    <source>
        <dbReference type="Proteomes" id="UP000192907"/>
    </source>
</evidence>